<feature type="transmembrane region" description="Helical" evidence="8">
    <location>
        <begin position="71"/>
        <end position="89"/>
    </location>
</feature>
<keyword evidence="7" id="KW-0460">Magnesium</keyword>
<dbReference type="AlphaFoldDB" id="A0A109KCK0"/>
<dbReference type="PANTHER" id="PTHR22926">
    <property type="entry name" value="PHOSPHO-N-ACETYLMURAMOYL-PENTAPEPTIDE-TRANSFERASE"/>
    <property type="match status" value="1"/>
</dbReference>
<feature type="transmembrane region" description="Helical" evidence="8">
    <location>
        <begin position="279"/>
        <end position="305"/>
    </location>
</feature>
<feature type="binding site" evidence="7">
    <location>
        <position position="150"/>
    </location>
    <ligand>
        <name>Mg(2+)</name>
        <dbReference type="ChEBI" id="CHEBI:18420"/>
    </ligand>
</feature>
<feature type="transmembrane region" description="Helical" evidence="8">
    <location>
        <begin position="46"/>
        <end position="65"/>
    </location>
</feature>
<dbReference type="GO" id="GO:0044038">
    <property type="term" value="P:cell wall macromolecule biosynthetic process"/>
    <property type="evidence" value="ECO:0007669"/>
    <property type="project" value="TreeGrafter"/>
</dbReference>
<feature type="transmembrane region" description="Helical" evidence="8">
    <location>
        <begin position="130"/>
        <end position="151"/>
    </location>
</feature>
<evidence type="ECO:0000313" key="10">
    <source>
        <dbReference type="Proteomes" id="UP000063434"/>
    </source>
</evidence>
<dbReference type="GO" id="GO:0005886">
    <property type="term" value="C:plasma membrane"/>
    <property type="evidence" value="ECO:0007669"/>
    <property type="project" value="UniProtKB-SubCell"/>
</dbReference>
<reference evidence="9 10" key="1">
    <citation type="submission" date="2015-05" db="EMBL/GenBank/DDBJ databases">
        <title>A genomic and transcriptomic approach to investigate the blue pigment phenotype in Pseudomonas fluorescens.</title>
        <authorList>
            <person name="Andreani N.A."/>
            <person name="Cardazzo B."/>
        </authorList>
    </citation>
    <scope>NUCLEOTIDE SEQUENCE [LARGE SCALE GENOMIC DNA]</scope>
    <source>
        <strain evidence="9 10">Ps_40</strain>
    </source>
</reference>
<sequence length="338" mass="37062">MTFWIAIVSIGSSIFFTGLLRRYALQRNVLDIPNSRSSHSVPTPRGGGLAIVVGFLISLGLMRSFDLIDNAFFLASFLAGLTVAALGFLDDHGHIPARWRLLGHFLSAVWALYWIGGLPSVTIFGLQVNLGWVGGTLAVLYAVWMLNLYNFMDGIDGLASAEAICACSSAALIYWLLGYEELLWPPIYLALATAGFFYWNFPKARIFMGDAGSGFLGITLAIISLKAVSFSSTLLWVWLILLGVFIVDATFTLLRRLVRGEKVYEAHRSHAYQYASRTFNAHIPVTLCVILINLVWLAPIAWLVAFDRVDGAVGMLIAYVPLVALALKFKAGVKEASC</sequence>
<evidence type="ECO:0000256" key="2">
    <source>
        <dbReference type="ARBA" id="ARBA00022475"/>
    </source>
</evidence>
<dbReference type="EMBL" id="LCYC01000100">
    <property type="protein sequence ID" value="KWV66770.1"/>
    <property type="molecule type" value="Genomic_DNA"/>
</dbReference>
<keyword evidence="2" id="KW-1003">Cell membrane</keyword>
<evidence type="ECO:0000256" key="8">
    <source>
        <dbReference type="SAM" id="Phobius"/>
    </source>
</evidence>
<dbReference type="InterPro" id="IPR000715">
    <property type="entry name" value="Glycosyl_transferase_4"/>
</dbReference>
<accession>A0A109KCK0</accession>
<organism evidence="9 10">
    <name type="scientific">Pseudomonas fluorescens</name>
    <dbReference type="NCBI Taxonomy" id="294"/>
    <lineage>
        <taxon>Bacteria</taxon>
        <taxon>Pseudomonadati</taxon>
        <taxon>Pseudomonadota</taxon>
        <taxon>Gammaproteobacteria</taxon>
        <taxon>Pseudomonadales</taxon>
        <taxon>Pseudomonadaceae</taxon>
        <taxon>Pseudomonas</taxon>
    </lineage>
</organism>
<comment type="cofactor">
    <cofactor evidence="7">
        <name>Mg(2+)</name>
        <dbReference type="ChEBI" id="CHEBI:18420"/>
    </cofactor>
</comment>
<feature type="transmembrane region" description="Helical" evidence="8">
    <location>
        <begin position="101"/>
        <end position="124"/>
    </location>
</feature>
<dbReference type="PATRIC" id="fig|294.195.peg.6915"/>
<dbReference type="GO" id="GO:0036380">
    <property type="term" value="F:UDP-N-acetylglucosamine-undecaprenyl-phosphate N-acetylglucosaminephosphotransferase activity"/>
    <property type="evidence" value="ECO:0007669"/>
    <property type="project" value="UniProtKB-EC"/>
</dbReference>
<keyword evidence="7" id="KW-0479">Metal-binding</keyword>
<keyword evidence="6 8" id="KW-0472">Membrane</keyword>
<name>A0A109KCK0_PSEFL</name>
<dbReference type="CDD" id="cd06854">
    <property type="entry name" value="GT_WbpL_WbcO_like"/>
    <property type="match status" value="1"/>
</dbReference>
<comment type="subcellular location">
    <subcellularLocation>
        <location evidence="1">Cell membrane</location>
        <topology evidence="1">Multi-pass membrane protein</topology>
    </subcellularLocation>
</comment>
<comment type="caution">
    <text evidence="9">The sequence shown here is derived from an EMBL/GenBank/DDBJ whole genome shotgun (WGS) entry which is preliminary data.</text>
</comment>
<feature type="transmembrane region" description="Helical" evidence="8">
    <location>
        <begin position="183"/>
        <end position="201"/>
    </location>
</feature>
<dbReference type="Proteomes" id="UP000063434">
    <property type="component" value="Unassembled WGS sequence"/>
</dbReference>
<evidence type="ECO:0000256" key="1">
    <source>
        <dbReference type="ARBA" id="ARBA00004651"/>
    </source>
</evidence>
<evidence type="ECO:0000256" key="4">
    <source>
        <dbReference type="ARBA" id="ARBA00022692"/>
    </source>
</evidence>
<feature type="transmembrane region" description="Helical" evidence="8">
    <location>
        <begin position="6"/>
        <end position="25"/>
    </location>
</feature>
<keyword evidence="5 8" id="KW-1133">Transmembrane helix</keyword>
<dbReference type="RefSeq" id="WP_081089522.1">
    <property type="nucleotide sequence ID" value="NZ_LCYC01000100.1"/>
</dbReference>
<evidence type="ECO:0000256" key="5">
    <source>
        <dbReference type="ARBA" id="ARBA00022989"/>
    </source>
</evidence>
<feature type="transmembrane region" description="Helical" evidence="8">
    <location>
        <begin position="213"/>
        <end position="230"/>
    </location>
</feature>
<dbReference type="Pfam" id="PF00953">
    <property type="entry name" value="Glycos_transf_4"/>
    <property type="match status" value="1"/>
</dbReference>
<dbReference type="EC" id="2.7.8.33" evidence="9"/>
<protein>
    <submittedName>
        <fullName evidence="9">Putative undecaprenyl-phosphate N-acetylglucosaminyl 1-phosphate transferase</fullName>
        <ecNumber evidence="9">2.7.8.33</ecNumber>
    </submittedName>
</protein>
<dbReference type="GO" id="GO:0046872">
    <property type="term" value="F:metal ion binding"/>
    <property type="evidence" value="ECO:0007669"/>
    <property type="project" value="UniProtKB-KW"/>
</dbReference>
<keyword evidence="4 8" id="KW-0812">Transmembrane</keyword>
<feature type="transmembrane region" description="Helical" evidence="8">
    <location>
        <begin position="236"/>
        <end position="258"/>
    </location>
</feature>
<evidence type="ECO:0000256" key="7">
    <source>
        <dbReference type="PIRSR" id="PIRSR600715-1"/>
    </source>
</evidence>
<evidence type="ECO:0000256" key="3">
    <source>
        <dbReference type="ARBA" id="ARBA00022679"/>
    </source>
</evidence>
<feature type="transmembrane region" description="Helical" evidence="8">
    <location>
        <begin position="158"/>
        <end position="177"/>
    </location>
</feature>
<gene>
    <name evidence="9" type="primary">tagO</name>
    <name evidence="9" type="ORF">PFL603g_06504</name>
</gene>
<feature type="transmembrane region" description="Helical" evidence="8">
    <location>
        <begin position="311"/>
        <end position="329"/>
    </location>
</feature>
<evidence type="ECO:0000313" key="9">
    <source>
        <dbReference type="EMBL" id="KWV66770.1"/>
    </source>
</evidence>
<dbReference type="GO" id="GO:0009103">
    <property type="term" value="P:lipopolysaccharide biosynthetic process"/>
    <property type="evidence" value="ECO:0007669"/>
    <property type="project" value="TreeGrafter"/>
</dbReference>
<keyword evidence="3 9" id="KW-0808">Transferase</keyword>
<feature type="binding site" evidence="7">
    <location>
        <position position="210"/>
    </location>
    <ligand>
        <name>Mg(2+)</name>
        <dbReference type="ChEBI" id="CHEBI:18420"/>
    </ligand>
</feature>
<evidence type="ECO:0000256" key="6">
    <source>
        <dbReference type="ARBA" id="ARBA00023136"/>
    </source>
</evidence>
<proteinExistence type="predicted"/>
<dbReference type="GO" id="GO:0071555">
    <property type="term" value="P:cell wall organization"/>
    <property type="evidence" value="ECO:0007669"/>
    <property type="project" value="TreeGrafter"/>
</dbReference>
<dbReference type="PANTHER" id="PTHR22926:SF3">
    <property type="entry name" value="UNDECAPRENYL-PHOSPHATE ALPHA-N-ACETYLGLUCOSAMINYL 1-PHOSPHATE TRANSFERASE"/>
    <property type="match status" value="1"/>
</dbReference>